<dbReference type="InterPro" id="IPR003591">
    <property type="entry name" value="Leu-rich_rpt_typical-subtyp"/>
</dbReference>
<evidence type="ECO:0000256" key="5">
    <source>
        <dbReference type="ARBA" id="ARBA00022692"/>
    </source>
</evidence>
<dbReference type="PROSITE" id="PS51257">
    <property type="entry name" value="PROKAR_LIPOPROTEIN"/>
    <property type="match status" value="1"/>
</dbReference>
<protein>
    <submittedName>
        <fullName evidence="15">Leucine-rich repeat-containing protein let-4-like</fullName>
    </submittedName>
</protein>
<keyword evidence="7" id="KW-0677">Repeat</keyword>
<evidence type="ECO:0000256" key="3">
    <source>
        <dbReference type="ARBA" id="ARBA00022475"/>
    </source>
</evidence>
<feature type="signal peptide" evidence="13">
    <location>
        <begin position="1"/>
        <end position="17"/>
    </location>
</feature>
<feature type="chain" id="PRO_5047517996" evidence="13">
    <location>
        <begin position="18"/>
        <end position="332"/>
    </location>
</feature>
<name>A0ABM1ML33_NICVS</name>
<keyword evidence="14" id="KW-1185">Reference proteome</keyword>
<dbReference type="InterPro" id="IPR051432">
    <property type="entry name" value="KCNMA1_auxiliary"/>
</dbReference>
<keyword evidence="5" id="KW-0812">Transmembrane</keyword>
<keyword evidence="2" id="KW-0813">Transport</keyword>
<dbReference type="InterPro" id="IPR032675">
    <property type="entry name" value="LRR_dom_sf"/>
</dbReference>
<sequence>MLRILALIFLTVGCVSAFGCGSDVFKNVTALLYRDPKSNYTLKTVTDYKRDFQNVHRVDVEPINKISRLCRNSVTDLPKLHTLSLILNGIESIEAGSFGNLPALRVLKLNFNGLSEIKAGTFNLPLEELYLSSNKIYKIESKALDDMPSLRLLDLSFNHIQYIDNTWFQAAPKLSHVDFSFNLIREIPKSAFSNLAKLNHKVDLSLMNNTISTVNRDAFLGFSGLGKLWLGANKIRFLDDNTFSNVKGLDTLQLDNNQMFCLSDRFLTNTRTSEVHLIGNPIICNCLVKVEEWGLASNTKVFNSNRNLDKCKYKARYPETTTKAPEGVAIDL</sequence>
<keyword evidence="6 13" id="KW-0732">Signal</keyword>
<evidence type="ECO:0000256" key="9">
    <source>
        <dbReference type="ARBA" id="ARBA00023065"/>
    </source>
</evidence>
<evidence type="ECO:0000256" key="4">
    <source>
        <dbReference type="ARBA" id="ARBA00022614"/>
    </source>
</evidence>
<evidence type="ECO:0000256" key="10">
    <source>
        <dbReference type="ARBA" id="ARBA00023136"/>
    </source>
</evidence>
<evidence type="ECO:0000256" key="6">
    <source>
        <dbReference type="ARBA" id="ARBA00022729"/>
    </source>
</evidence>
<reference evidence="15" key="1">
    <citation type="submission" date="2025-08" db="UniProtKB">
        <authorList>
            <consortium name="RefSeq"/>
        </authorList>
    </citation>
    <scope>IDENTIFICATION</scope>
    <source>
        <tissue evidence="15">Whole Larva</tissue>
    </source>
</reference>
<dbReference type="Proteomes" id="UP000695000">
    <property type="component" value="Unplaced"/>
</dbReference>
<evidence type="ECO:0000313" key="15">
    <source>
        <dbReference type="RefSeq" id="XP_017775283.1"/>
    </source>
</evidence>
<dbReference type="Gene3D" id="3.80.10.10">
    <property type="entry name" value="Ribonuclease Inhibitor"/>
    <property type="match status" value="3"/>
</dbReference>
<keyword evidence="12" id="KW-0407">Ion channel</keyword>
<dbReference type="PANTHER" id="PTHR46473:SF10">
    <property type="entry name" value="LD45603P-RELATED"/>
    <property type="match status" value="1"/>
</dbReference>
<accession>A0ABM1ML33</accession>
<evidence type="ECO:0000256" key="12">
    <source>
        <dbReference type="ARBA" id="ARBA00023303"/>
    </source>
</evidence>
<keyword evidence="11" id="KW-1015">Disulfide bond</keyword>
<dbReference type="SUPFAM" id="SSF52058">
    <property type="entry name" value="L domain-like"/>
    <property type="match status" value="1"/>
</dbReference>
<keyword evidence="8" id="KW-1133">Transmembrane helix</keyword>
<gene>
    <name evidence="15" type="primary">LOC108561720</name>
</gene>
<keyword evidence="9" id="KW-0406">Ion transport</keyword>
<dbReference type="GeneID" id="108561720"/>
<dbReference type="InterPro" id="IPR001611">
    <property type="entry name" value="Leu-rich_rpt"/>
</dbReference>
<evidence type="ECO:0000256" key="1">
    <source>
        <dbReference type="ARBA" id="ARBA00004162"/>
    </source>
</evidence>
<dbReference type="SMART" id="SM00369">
    <property type="entry name" value="LRR_TYP"/>
    <property type="match status" value="7"/>
</dbReference>
<proteinExistence type="predicted"/>
<evidence type="ECO:0000256" key="2">
    <source>
        <dbReference type="ARBA" id="ARBA00022448"/>
    </source>
</evidence>
<evidence type="ECO:0000256" key="13">
    <source>
        <dbReference type="SAM" id="SignalP"/>
    </source>
</evidence>
<dbReference type="RefSeq" id="XP_017775283.1">
    <property type="nucleotide sequence ID" value="XM_017919794.1"/>
</dbReference>
<keyword evidence="3" id="KW-1003">Cell membrane</keyword>
<evidence type="ECO:0000256" key="11">
    <source>
        <dbReference type="ARBA" id="ARBA00023157"/>
    </source>
</evidence>
<dbReference type="PROSITE" id="PS51450">
    <property type="entry name" value="LRR"/>
    <property type="match status" value="2"/>
</dbReference>
<keyword evidence="10" id="KW-0472">Membrane</keyword>
<comment type="subcellular location">
    <subcellularLocation>
        <location evidence="1">Cell membrane</location>
        <topology evidence="1">Single-pass membrane protein</topology>
    </subcellularLocation>
</comment>
<evidence type="ECO:0000256" key="7">
    <source>
        <dbReference type="ARBA" id="ARBA00022737"/>
    </source>
</evidence>
<dbReference type="PANTHER" id="PTHR46473">
    <property type="entry name" value="GH08155P"/>
    <property type="match status" value="1"/>
</dbReference>
<keyword evidence="4" id="KW-0433">Leucine-rich repeat</keyword>
<dbReference type="Pfam" id="PF13855">
    <property type="entry name" value="LRR_8"/>
    <property type="match status" value="2"/>
</dbReference>
<evidence type="ECO:0000313" key="14">
    <source>
        <dbReference type="Proteomes" id="UP000695000"/>
    </source>
</evidence>
<organism evidence="14 15">
    <name type="scientific">Nicrophorus vespilloides</name>
    <name type="common">Boreal carrion beetle</name>
    <dbReference type="NCBI Taxonomy" id="110193"/>
    <lineage>
        <taxon>Eukaryota</taxon>
        <taxon>Metazoa</taxon>
        <taxon>Ecdysozoa</taxon>
        <taxon>Arthropoda</taxon>
        <taxon>Hexapoda</taxon>
        <taxon>Insecta</taxon>
        <taxon>Pterygota</taxon>
        <taxon>Neoptera</taxon>
        <taxon>Endopterygota</taxon>
        <taxon>Coleoptera</taxon>
        <taxon>Polyphaga</taxon>
        <taxon>Staphyliniformia</taxon>
        <taxon>Silphidae</taxon>
        <taxon>Nicrophorinae</taxon>
        <taxon>Nicrophorus</taxon>
    </lineage>
</organism>
<evidence type="ECO:0000256" key="8">
    <source>
        <dbReference type="ARBA" id="ARBA00022989"/>
    </source>
</evidence>